<evidence type="ECO:0000313" key="4">
    <source>
        <dbReference type="EMBL" id="NGO72381.1"/>
    </source>
</evidence>
<evidence type="ECO:0000256" key="1">
    <source>
        <dbReference type="SAM" id="MobiDB-lite"/>
    </source>
</evidence>
<organism evidence="4 5">
    <name type="scientific">Streptomyces boncukensis</name>
    <dbReference type="NCBI Taxonomy" id="2711219"/>
    <lineage>
        <taxon>Bacteria</taxon>
        <taxon>Bacillati</taxon>
        <taxon>Actinomycetota</taxon>
        <taxon>Actinomycetes</taxon>
        <taxon>Kitasatosporales</taxon>
        <taxon>Streptomycetaceae</taxon>
        <taxon>Streptomyces</taxon>
    </lineage>
</organism>
<dbReference type="SUPFAM" id="SSF53474">
    <property type="entry name" value="alpha/beta-Hydrolases"/>
    <property type="match status" value="1"/>
</dbReference>
<name>A0A6G4X6T5_9ACTN</name>
<feature type="domain" description="AB hydrolase-1" evidence="3">
    <location>
        <begin position="6"/>
        <end position="203"/>
    </location>
</feature>
<feature type="region of interest" description="Disordered" evidence="1">
    <location>
        <begin position="488"/>
        <end position="517"/>
    </location>
</feature>
<dbReference type="Gene3D" id="3.40.50.1820">
    <property type="entry name" value="alpha/beta hydrolase"/>
    <property type="match status" value="1"/>
</dbReference>
<keyword evidence="5" id="KW-1185">Reference proteome</keyword>
<dbReference type="EMBL" id="JAAKZZ010000449">
    <property type="protein sequence ID" value="NGO72381.1"/>
    <property type="molecule type" value="Genomic_DNA"/>
</dbReference>
<feature type="transmembrane region" description="Helical" evidence="2">
    <location>
        <begin position="229"/>
        <end position="250"/>
    </location>
</feature>
<keyword evidence="2" id="KW-0812">Transmembrane</keyword>
<sequence length="517" mass="58236">MSNDVVICVHGTFAEDKDQRDDGPRWWQRGSTAWHHFARELPSGVALPGKDERLFHWSGKNTQTDRLAAASDLLELLYRLELEERPYHLVGHSHGGSVIWEALITAQLLHERYQPLPTEAKRSVSGLSRRFKSCDLDDPALPDRLRLPRLKSWTTVGTPFLHYMPKQRWYHRGWTHPRVSLAGGNPGLTPQLDSARQLPWLLVVPVILLSLDLAPGVEYNGFGEYDPGSGWVAALLAACVLLLVVSRLMAAHLRVTRRLTDRARATRRALPHFGPRWLGLWSRHDEAIALMRSTAPTPPSHYAWLFTPAGEQGERPAEPKAPDLPIPVQFKKPPREVDHFSAVVRGRRPFSSLLTPLYWLYNRLIAPRAQRFISGTLLRTAQGNDLPGADLAYVSCWPLPRPEGSGEGMPAELDDALQRRSAGRVQEVAPQLQQLLAQFALDGLAAFGRGEQRAELSGAADVLVHTGYFDDPELIRLICRHIHTMSRHDKPTAPRAPRANHPWLRQAYRDRRTAELP</sequence>
<proteinExistence type="predicted"/>
<dbReference type="Proteomes" id="UP000477722">
    <property type="component" value="Unassembled WGS sequence"/>
</dbReference>
<dbReference type="AlphaFoldDB" id="A0A6G4X6T5"/>
<reference evidence="4 5" key="1">
    <citation type="submission" date="2020-02" db="EMBL/GenBank/DDBJ databases">
        <title>Whole-genome analyses of novel actinobacteria.</title>
        <authorList>
            <person name="Sahin N."/>
            <person name="Tatar D."/>
        </authorList>
    </citation>
    <scope>NUCLEOTIDE SEQUENCE [LARGE SCALE GENOMIC DNA]</scope>
    <source>
        <strain evidence="4 5">SB3404</strain>
    </source>
</reference>
<feature type="transmembrane region" description="Helical" evidence="2">
    <location>
        <begin position="198"/>
        <end position="217"/>
    </location>
</feature>
<evidence type="ECO:0000256" key="2">
    <source>
        <dbReference type="SAM" id="Phobius"/>
    </source>
</evidence>
<evidence type="ECO:0000313" key="5">
    <source>
        <dbReference type="Proteomes" id="UP000477722"/>
    </source>
</evidence>
<keyword evidence="2" id="KW-1133">Transmembrane helix</keyword>
<gene>
    <name evidence="4" type="ORF">G5C65_29320</name>
</gene>
<dbReference type="InterPro" id="IPR029058">
    <property type="entry name" value="AB_hydrolase_fold"/>
</dbReference>
<keyword evidence="2" id="KW-0472">Membrane</keyword>
<dbReference type="Pfam" id="PF12697">
    <property type="entry name" value="Abhydrolase_6"/>
    <property type="match status" value="1"/>
</dbReference>
<evidence type="ECO:0000259" key="3">
    <source>
        <dbReference type="Pfam" id="PF12697"/>
    </source>
</evidence>
<comment type="caution">
    <text evidence="4">The sequence shown here is derived from an EMBL/GenBank/DDBJ whole genome shotgun (WGS) entry which is preliminary data.</text>
</comment>
<feature type="compositionally biased region" description="Basic and acidic residues" evidence="1">
    <location>
        <begin position="507"/>
        <end position="517"/>
    </location>
</feature>
<dbReference type="RefSeq" id="WP_165302070.1">
    <property type="nucleotide sequence ID" value="NZ_JAAKZZ010000449.1"/>
</dbReference>
<dbReference type="InterPro" id="IPR000073">
    <property type="entry name" value="AB_hydrolase_1"/>
</dbReference>
<accession>A0A6G4X6T5</accession>
<protein>
    <recommendedName>
        <fullName evidence="3">AB hydrolase-1 domain-containing protein</fullName>
    </recommendedName>
</protein>